<dbReference type="InterPro" id="IPR007387">
    <property type="entry name" value="TRAP_DctQ"/>
</dbReference>
<keyword evidence="7 9" id="KW-0472">Membrane</keyword>
<evidence type="ECO:0000256" key="1">
    <source>
        <dbReference type="ARBA" id="ARBA00004429"/>
    </source>
</evidence>
<keyword evidence="2" id="KW-0813">Transport</keyword>
<dbReference type="InterPro" id="IPR055348">
    <property type="entry name" value="DctQ"/>
</dbReference>
<feature type="transmembrane region" description="Helical" evidence="9">
    <location>
        <begin position="12"/>
        <end position="30"/>
    </location>
</feature>
<feature type="domain" description="Tripartite ATP-independent periplasmic transporters DctQ component" evidence="10">
    <location>
        <begin position="32"/>
        <end position="154"/>
    </location>
</feature>
<sequence length="161" mass="18469">MSILGKVWNTFRNFIGGISGIWCIIIIAALDIQIFCRSFLGFSTTWSEEVAELCFVGLIFCYLAQCEKEGAHLQLEILFQIWPKLKFYMDVAGKSICIIYCAFVIYSESLLIPTTMKLTTAACHIPIRYVHYLIVLGSAMWIIQECISLYEIFKERRAQKA</sequence>
<dbReference type="AlphaFoldDB" id="A0AAW6AZ50"/>
<evidence type="ECO:0000313" key="13">
    <source>
        <dbReference type="Proteomes" id="UP001203136"/>
    </source>
</evidence>
<accession>A0AAW6AZ50</accession>
<keyword evidence="3" id="KW-1003">Cell membrane</keyword>
<evidence type="ECO:0000256" key="8">
    <source>
        <dbReference type="ARBA" id="ARBA00038436"/>
    </source>
</evidence>
<evidence type="ECO:0000313" key="12">
    <source>
        <dbReference type="EMBL" id="MDB2002990.1"/>
    </source>
</evidence>
<organism evidence="11 13">
    <name type="scientific">Clostridium symbiosum</name>
    <name type="common">Bacteroides symbiosus</name>
    <dbReference type="NCBI Taxonomy" id="1512"/>
    <lineage>
        <taxon>Bacteria</taxon>
        <taxon>Bacillati</taxon>
        <taxon>Bacillota</taxon>
        <taxon>Clostridia</taxon>
        <taxon>Lachnospirales</taxon>
        <taxon>Lachnospiraceae</taxon>
        <taxon>Otoolea</taxon>
    </lineage>
</organism>
<reference evidence="12" key="2">
    <citation type="submission" date="2023-01" db="EMBL/GenBank/DDBJ databases">
        <title>Human gut microbiome strain richness.</title>
        <authorList>
            <person name="Chen-Liaw A."/>
        </authorList>
    </citation>
    <scope>NUCLEOTIDE SEQUENCE</scope>
    <source>
        <strain evidence="12">B1_m1001713B170214d0_201011</strain>
    </source>
</reference>
<proteinExistence type="inferred from homology"/>
<evidence type="ECO:0000256" key="7">
    <source>
        <dbReference type="ARBA" id="ARBA00023136"/>
    </source>
</evidence>
<evidence type="ECO:0000313" key="11">
    <source>
        <dbReference type="EMBL" id="MCK0088081.1"/>
    </source>
</evidence>
<feature type="transmembrane region" description="Helical" evidence="9">
    <location>
        <begin position="87"/>
        <end position="109"/>
    </location>
</feature>
<protein>
    <submittedName>
        <fullName evidence="11">TRAP transporter small permease</fullName>
    </submittedName>
</protein>
<evidence type="ECO:0000256" key="9">
    <source>
        <dbReference type="SAM" id="Phobius"/>
    </source>
</evidence>
<comment type="caution">
    <text evidence="11">The sequence shown here is derived from an EMBL/GenBank/DDBJ whole genome shotgun (WGS) entry which is preliminary data.</text>
</comment>
<evidence type="ECO:0000256" key="2">
    <source>
        <dbReference type="ARBA" id="ARBA00022448"/>
    </source>
</evidence>
<dbReference type="GO" id="GO:0005886">
    <property type="term" value="C:plasma membrane"/>
    <property type="evidence" value="ECO:0007669"/>
    <property type="project" value="UniProtKB-SubCell"/>
</dbReference>
<name>A0AAW6AZ50_CLOSY</name>
<evidence type="ECO:0000259" key="10">
    <source>
        <dbReference type="Pfam" id="PF04290"/>
    </source>
</evidence>
<comment type="subcellular location">
    <subcellularLocation>
        <location evidence="1">Cell inner membrane</location>
        <topology evidence="1">Multi-pass membrane protein</topology>
    </subcellularLocation>
</comment>
<dbReference type="RefSeq" id="WP_003509903.1">
    <property type="nucleotide sequence ID" value="NZ_BAABZD010000010.1"/>
</dbReference>
<dbReference type="Proteomes" id="UP001203136">
    <property type="component" value="Unassembled WGS sequence"/>
</dbReference>
<evidence type="ECO:0000256" key="4">
    <source>
        <dbReference type="ARBA" id="ARBA00022519"/>
    </source>
</evidence>
<dbReference type="EMBL" id="JAINVB010000001">
    <property type="protein sequence ID" value="MCK0088081.1"/>
    <property type="molecule type" value="Genomic_DNA"/>
</dbReference>
<evidence type="ECO:0000256" key="6">
    <source>
        <dbReference type="ARBA" id="ARBA00022989"/>
    </source>
</evidence>
<feature type="transmembrane region" description="Helical" evidence="9">
    <location>
        <begin position="129"/>
        <end position="153"/>
    </location>
</feature>
<dbReference type="Proteomes" id="UP001300871">
    <property type="component" value="Unassembled WGS sequence"/>
</dbReference>
<keyword evidence="4" id="KW-0997">Cell inner membrane</keyword>
<keyword evidence="5 9" id="KW-0812">Transmembrane</keyword>
<keyword evidence="6 9" id="KW-1133">Transmembrane helix</keyword>
<evidence type="ECO:0000256" key="3">
    <source>
        <dbReference type="ARBA" id="ARBA00022475"/>
    </source>
</evidence>
<dbReference type="EMBL" id="JAQLGM010000111">
    <property type="protein sequence ID" value="MDB2002990.1"/>
    <property type="molecule type" value="Genomic_DNA"/>
</dbReference>
<gene>
    <name evidence="11" type="ORF">K5I21_19840</name>
    <name evidence="12" type="ORF">PM006_22535</name>
</gene>
<evidence type="ECO:0000256" key="5">
    <source>
        <dbReference type="ARBA" id="ARBA00022692"/>
    </source>
</evidence>
<dbReference type="Pfam" id="PF04290">
    <property type="entry name" value="DctQ"/>
    <property type="match status" value="1"/>
</dbReference>
<dbReference type="PANTHER" id="PTHR35011">
    <property type="entry name" value="2,3-DIKETO-L-GULONATE TRAP TRANSPORTER SMALL PERMEASE PROTEIN YIAM"/>
    <property type="match status" value="1"/>
</dbReference>
<reference evidence="11" key="1">
    <citation type="journal article" date="2022" name="Cell Host Microbe">
        <title>Colonization of the live biotherapeutic product VE303 and modulation of the microbiota and metabolites in healthy volunteers.</title>
        <authorList>
            <person name="Dsouza M."/>
            <person name="Menon R."/>
            <person name="Crossette E."/>
            <person name="Bhattarai S.K."/>
            <person name="Schneider J."/>
            <person name="Kim Y.G."/>
            <person name="Reddy S."/>
            <person name="Caballero S."/>
            <person name="Felix C."/>
            <person name="Cornacchione L."/>
            <person name="Hendrickson J."/>
            <person name="Watson A.R."/>
            <person name="Minot S.S."/>
            <person name="Greenfield N."/>
            <person name="Schopf L."/>
            <person name="Szabady R."/>
            <person name="Patarroyo J."/>
            <person name="Smith W."/>
            <person name="Harrison P."/>
            <person name="Kuijper E.J."/>
            <person name="Kelly C.P."/>
            <person name="Olle B."/>
            <person name="Bobilev D."/>
            <person name="Silber J.L."/>
            <person name="Bucci V."/>
            <person name="Roberts B."/>
            <person name="Faith J."/>
            <person name="Norman J.M."/>
        </authorList>
    </citation>
    <scope>NUCLEOTIDE SEQUENCE</scope>
    <source>
        <strain evidence="11">VE303-04</strain>
    </source>
</reference>
<comment type="similarity">
    <text evidence="8">Belongs to the TRAP transporter small permease family.</text>
</comment>
<dbReference type="GeneID" id="57968934"/>